<dbReference type="Proteomes" id="UP001642360">
    <property type="component" value="Unassembled WGS sequence"/>
</dbReference>
<organism evidence="7 8">
    <name type="scientific">Ilex paraguariensis</name>
    <name type="common">yerba mate</name>
    <dbReference type="NCBI Taxonomy" id="185542"/>
    <lineage>
        <taxon>Eukaryota</taxon>
        <taxon>Viridiplantae</taxon>
        <taxon>Streptophyta</taxon>
        <taxon>Embryophyta</taxon>
        <taxon>Tracheophyta</taxon>
        <taxon>Spermatophyta</taxon>
        <taxon>Magnoliopsida</taxon>
        <taxon>eudicotyledons</taxon>
        <taxon>Gunneridae</taxon>
        <taxon>Pentapetalae</taxon>
        <taxon>asterids</taxon>
        <taxon>campanulids</taxon>
        <taxon>Aquifoliales</taxon>
        <taxon>Aquifoliaceae</taxon>
        <taxon>Ilex</taxon>
    </lineage>
</organism>
<dbReference type="CDD" id="cd04216">
    <property type="entry name" value="Phytocyanin"/>
    <property type="match status" value="1"/>
</dbReference>
<keyword evidence="2" id="KW-0325">Glycoprotein</keyword>
<keyword evidence="5" id="KW-0732">Signal</keyword>
<keyword evidence="1" id="KW-0479">Metal-binding</keyword>
<dbReference type="GO" id="GO:0046872">
    <property type="term" value="F:metal ion binding"/>
    <property type="evidence" value="ECO:0007669"/>
    <property type="project" value="UniProtKB-KW"/>
</dbReference>
<protein>
    <recommendedName>
        <fullName evidence="6">Phytocyanin domain-containing protein</fullName>
    </recommendedName>
</protein>
<dbReference type="InterPro" id="IPR039391">
    <property type="entry name" value="Phytocyanin-like"/>
</dbReference>
<feature type="transmembrane region" description="Helical" evidence="4">
    <location>
        <begin position="163"/>
        <end position="186"/>
    </location>
</feature>
<gene>
    <name evidence="7" type="ORF">ILEXP_LOCUS17462</name>
</gene>
<dbReference type="Gene3D" id="2.60.40.420">
    <property type="entry name" value="Cupredoxins - blue copper proteins"/>
    <property type="match status" value="1"/>
</dbReference>
<feature type="domain" description="Phytocyanin" evidence="6">
    <location>
        <begin position="20"/>
        <end position="118"/>
    </location>
</feature>
<evidence type="ECO:0000256" key="3">
    <source>
        <dbReference type="SAM" id="MobiDB-lite"/>
    </source>
</evidence>
<dbReference type="AlphaFoldDB" id="A0ABC8RX22"/>
<reference evidence="7 8" key="1">
    <citation type="submission" date="2024-02" db="EMBL/GenBank/DDBJ databases">
        <authorList>
            <person name="Vignale AGUSTIN F."/>
            <person name="Sosa J E."/>
            <person name="Modenutti C."/>
        </authorList>
    </citation>
    <scope>NUCLEOTIDE SEQUENCE [LARGE SCALE GENOMIC DNA]</scope>
</reference>
<comment type="caution">
    <text evidence="7">The sequence shown here is derived from an EMBL/GenBank/DDBJ whole genome shotgun (WGS) entry which is preliminary data.</text>
</comment>
<evidence type="ECO:0000256" key="2">
    <source>
        <dbReference type="ARBA" id="ARBA00023180"/>
    </source>
</evidence>
<keyword evidence="4" id="KW-0472">Membrane</keyword>
<feature type="region of interest" description="Disordered" evidence="3">
    <location>
        <begin position="126"/>
        <end position="158"/>
    </location>
</feature>
<feature type="chain" id="PRO_5044752717" description="Phytocyanin domain-containing protein" evidence="5">
    <location>
        <begin position="20"/>
        <end position="187"/>
    </location>
</feature>
<evidence type="ECO:0000256" key="5">
    <source>
        <dbReference type="SAM" id="SignalP"/>
    </source>
</evidence>
<evidence type="ECO:0000256" key="4">
    <source>
        <dbReference type="SAM" id="Phobius"/>
    </source>
</evidence>
<keyword evidence="4" id="KW-0812">Transmembrane</keyword>
<dbReference type="FunFam" id="2.60.40.420:FF:000003">
    <property type="entry name" value="Blue copper"/>
    <property type="match status" value="1"/>
</dbReference>
<feature type="signal peptide" evidence="5">
    <location>
        <begin position="1"/>
        <end position="19"/>
    </location>
</feature>
<sequence>MAMAAALLLLLLAAPATYAVQHVVGGSSGWTNSGDYATWAAGEKFNVGDTLLFNYDSSHSVDQVNQNDYDNCATGNALQSYNGGQTTITLKSPGSIYFICPSFGHCGGGMKLSVNVVAASTPVGGGTPVATPSPPSSSTSSGSPPSTTTTPANKVTPASQTGAASGFASLNSLVVGLFSTIVVAFMA</sequence>
<keyword evidence="8" id="KW-1185">Reference proteome</keyword>
<name>A0ABC8RX22_9AQUA</name>
<proteinExistence type="predicted"/>
<dbReference type="Pfam" id="PF02298">
    <property type="entry name" value="Cu_bind_like"/>
    <property type="match status" value="1"/>
</dbReference>
<evidence type="ECO:0000313" key="7">
    <source>
        <dbReference type="EMBL" id="CAK9149422.1"/>
    </source>
</evidence>
<dbReference type="EMBL" id="CAUOFW020001870">
    <property type="protein sequence ID" value="CAK9149422.1"/>
    <property type="molecule type" value="Genomic_DNA"/>
</dbReference>
<dbReference type="PROSITE" id="PS51485">
    <property type="entry name" value="PHYTOCYANIN"/>
    <property type="match status" value="1"/>
</dbReference>
<dbReference type="InterPro" id="IPR003245">
    <property type="entry name" value="Phytocyanin_dom"/>
</dbReference>
<dbReference type="PANTHER" id="PTHR33021">
    <property type="entry name" value="BLUE COPPER PROTEIN"/>
    <property type="match status" value="1"/>
</dbReference>
<evidence type="ECO:0000313" key="8">
    <source>
        <dbReference type="Proteomes" id="UP001642360"/>
    </source>
</evidence>
<accession>A0ABC8RX22</accession>
<evidence type="ECO:0000256" key="1">
    <source>
        <dbReference type="ARBA" id="ARBA00022723"/>
    </source>
</evidence>
<dbReference type="PANTHER" id="PTHR33021:SF350">
    <property type="entry name" value="UCLACYANIN-2"/>
    <property type="match status" value="1"/>
</dbReference>
<dbReference type="SUPFAM" id="SSF49503">
    <property type="entry name" value="Cupredoxins"/>
    <property type="match status" value="1"/>
</dbReference>
<feature type="compositionally biased region" description="Low complexity" evidence="3">
    <location>
        <begin position="136"/>
        <end position="152"/>
    </location>
</feature>
<evidence type="ECO:0000259" key="6">
    <source>
        <dbReference type="PROSITE" id="PS51485"/>
    </source>
</evidence>
<dbReference type="InterPro" id="IPR008972">
    <property type="entry name" value="Cupredoxin"/>
</dbReference>
<keyword evidence="4" id="KW-1133">Transmembrane helix</keyword>